<accession>A0A2A6BML8</accession>
<protein>
    <recommendedName>
        <fullName evidence="1">60S ribosomal protein L7a</fullName>
    </recommendedName>
</protein>
<organism evidence="2 3">
    <name type="scientific">Pristionchus pacificus</name>
    <name type="common">Parasitic nematode worm</name>
    <dbReference type="NCBI Taxonomy" id="54126"/>
    <lineage>
        <taxon>Eukaryota</taxon>
        <taxon>Metazoa</taxon>
        <taxon>Ecdysozoa</taxon>
        <taxon>Nematoda</taxon>
        <taxon>Chromadorea</taxon>
        <taxon>Rhabditida</taxon>
        <taxon>Rhabditina</taxon>
        <taxon>Diplogasteromorpha</taxon>
        <taxon>Diplogasteroidea</taxon>
        <taxon>Neodiplogasteridae</taxon>
        <taxon>Pristionchus</taxon>
    </lineage>
</organism>
<keyword evidence="1" id="KW-0689">Ribosomal protein</keyword>
<reference evidence="3" key="1">
    <citation type="journal article" date="2008" name="Nat. Genet.">
        <title>The Pristionchus pacificus genome provides a unique perspective on nematode lifestyle and parasitism.</title>
        <authorList>
            <person name="Dieterich C."/>
            <person name="Clifton S.W."/>
            <person name="Schuster L.N."/>
            <person name="Chinwalla A."/>
            <person name="Delehaunty K."/>
            <person name="Dinkelacker I."/>
            <person name="Fulton L."/>
            <person name="Fulton R."/>
            <person name="Godfrey J."/>
            <person name="Minx P."/>
            <person name="Mitreva M."/>
            <person name="Roeseler W."/>
            <person name="Tian H."/>
            <person name="Witte H."/>
            <person name="Yang S.P."/>
            <person name="Wilson R.K."/>
            <person name="Sommer R.J."/>
        </authorList>
    </citation>
    <scope>NUCLEOTIDE SEQUENCE [LARGE SCALE GENOMIC DNA]</scope>
    <source>
        <strain evidence="3">PS312</strain>
    </source>
</reference>
<sequence length="81" mass="9532">MFDCFDRFYIFYVSIAGRTVRWLKYIRIQRQKACLLKRLKIPPPSAEAKKARLQARAEARAAGKKEEVTKRPNMVRFGIQT</sequence>
<dbReference type="GO" id="GO:0022625">
    <property type="term" value="C:cytosolic large ribosomal subunit"/>
    <property type="evidence" value="ECO:0007669"/>
    <property type="project" value="UniProtKB-UniRule"/>
</dbReference>
<dbReference type="InterPro" id="IPR001921">
    <property type="entry name" value="Ribosomal_eL8_euk"/>
</dbReference>
<keyword evidence="3" id="KW-1185">Reference proteome</keyword>
<keyword evidence="1" id="KW-0687">Ribonucleoprotein</keyword>
<proteinExistence type="inferred from homology"/>
<dbReference type="GO" id="GO:0003723">
    <property type="term" value="F:RNA binding"/>
    <property type="evidence" value="ECO:0007669"/>
    <property type="project" value="UniProtKB-UniRule"/>
</dbReference>
<dbReference type="Gene3D" id="3.30.1330.30">
    <property type="match status" value="1"/>
</dbReference>
<name>A0A2A6BML8_PRIPA</name>
<gene>
    <name evidence="2" type="primary">WBGene00272023</name>
</gene>
<accession>A0A8R1UJA3</accession>
<reference evidence="2" key="2">
    <citation type="submission" date="2022-06" db="UniProtKB">
        <authorList>
            <consortium name="EnsemblMetazoa"/>
        </authorList>
    </citation>
    <scope>IDENTIFICATION</scope>
    <source>
        <strain evidence="2">PS312</strain>
    </source>
</reference>
<dbReference type="Proteomes" id="UP000005239">
    <property type="component" value="Unassembled WGS sequence"/>
</dbReference>
<dbReference type="PRINTS" id="PR00882">
    <property type="entry name" value="RIBOSOMALL7A"/>
</dbReference>
<evidence type="ECO:0000256" key="1">
    <source>
        <dbReference type="RuleBase" id="RU367042"/>
    </source>
</evidence>
<dbReference type="AlphaFoldDB" id="A0A2A6BML8"/>
<dbReference type="InterPro" id="IPR029064">
    <property type="entry name" value="Ribosomal_eL30-like_sf"/>
</dbReference>
<dbReference type="OrthoDB" id="29563at2759"/>
<comment type="similarity">
    <text evidence="1">Belongs to the eukaryotic ribosomal protein eL8 family.</text>
</comment>
<comment type="function">
    <text evidence="1">Component of the ribosome.</text>
</comment>
<dbReference type="EnsemblMetazoa" id="PPA33654.1">
    <property type="protein sequence ID" value="PPA33654.1"/>
    <property type="gene ID" value="WBGene00272023"/>
</dbReference>
<evidence type="ECO:0000313" key="3">
    <source>
        <dbReference type="Proteomes" id="UP000005239"/>
    </source>
</evidence>
<evidence type="ECO:0000313" key="2">
    <source>
        <dbReference type="EnsemblMetazoa" id="PPA33654.1"/>
    </source>
</evidence>